<evidence type="ECO:0000256" key="7">
    <source>
        <dbReference type="PROSITE-ProRule" id="PRU01232"/>
    </source>
</evidence>
<evidence type="ECO:0000256" key="1">
    <source>
        <dbReference type="ARBA" id="ARBA00004191"/>
    </source>
</evidence>
<dbReference type="PROSITE" id="PS51884">
    <property type="entry name" value="CHAPLIN"/>
    <property type="match status" value="1"/>
</dbReference>
<dbReference type="EMBL" id="RBAL01000001">
    <property type="protein sequence ID" value="RKN47215.1"/>
    <property type="molecule type" value="Genomic_DNA"/>
</dbReference>
<evidence type="ECO:0000256" key="6">
    <source>
        <dbReference type="ARBA" id="ARBA00023087"/>
    </source>
</evidence>
<keyword evidence="4 8" id="KW-0732">Signal</keyword>
<evidence type="ECO:0000259" key="9">
    <source>
        <dbReference type="PROSITE" id="PS51884"/>
    </source>
</evidence>
<organism evidence="10 11">
    <name type="scientific">Streptomyces hoynatensis</name>
    <dbReference type="NCBI Taxonomy" id="1141874"/>
    <lineage>
        <taxon>Bacteria</taxon>
        <taxon>Bacillati</taxon>
        <taxon>Actinomycetota</taxon>
        <taxon>Actinomycetes</taxon>
        <taxon>Kitasatosporales</taxon>
        <taxon>Streptomycetaceae</taxon>
        <taxon>Streptomyces</taxon>
    </lineage>
</organism>
<reference evidence="10 11" key="1">
    <citation type="journal article" date="2014" name="Int. J. Syst. Evol. Microbiol.">
        <title>Streptomyces hoynatensis sp. nov., isolated from deep marine sediment.</title>
        <authorList>
            <person name="Veyisoglu A."/>
            <person name="Sahin N."/>
        </authorList>
    </citation>
    <scope>NUCLEOTIDE SEQUENCE [LARGE SCALE GENOMIC DNA]</scope>
    <source>
        <strain evidence="10 11">KCTC 29097</strain>
    </source>
</reference>
<dbReference type="RefSeq" id="WP_120675156.1">
    <property type="nucleotide sequence ID" value="NZ_RBAL01000001.1"/>
</dbReference>
<keyword evidence="11" id="KW-1185">Reference proteome</keyword>
<keyword evidence="2" id="KW-0134">Cell wall</keyword>
<evidence type="ECO:0000313" key="10">
    <source>
        <dbReference type="EMBL" id="RKN47215.1"/>
    </source>
</evidence>
<dbReference type="OrthoDB" id="3544424at2"/>
<keyword evidence="6 7" id="KW-0034">Amyloid</keyword>
<evidence type="ECO:0000256" key="4">
    <source>
        <dbReference type="ARBA" id="ARBA00022729"/>
    </source>
</evidence>
<feature type="signal peptide" evidence="8">
    <location>
        <begin position="1"/>
        <end position="27"/>
    </location>
</feature>
<dbReference type="AlphaFoldDB" id="A0A3A9ZGP9"/>
<keyword evidence="5" id="KW-0130">Cell adhesion</keyword>
<accession>A0A3A9ZGP9</accession>
<name>A0A3A9ZGP9_9ACTN</name>
<comment type="caution">
    <text evidence="10">The sequence shown here is derived from an EMBL/GenBank/DDBJ whole genome shotgun (WGS) entry which is preliminary data.</text>
</comment>
<protein>
    <submittedName>
        <fullName evidence="10">Chaplin</fullName>
    </submittedName>
</protein>
<dbReference type="Pfam" id="PF03777">
    <property type="entry name" value="ChpA-C"/>
    <property type="match status" value="1"/>
</dbReference>
<feature type="domain" description="Chaplin" evidence="9">
    <location>
        <begin position="53"/>
        <end position="89"/>
    </location>
</feature>
<feature type="chain" id="PRO_5017315572" evidence="8">
    <location>
        <begin position="28"/>
        <end position="89"/>
    </location>
</feature>
<evidence type="ECO:0000256" key="2">
    <source>
        <dbReference type="ARBA" id="ARBA00022512"/>
    </source>
</evidence>
<evidence type="ECO:0000256" key="8">
    <source>
        <dbReference type="SAM" id="SignalP"/>
    </source>
</evidence>
<evidence type="ECO:0000313" key="11">
    <source>
        <dbReference type="Proteomes" id="UP000272474"/>
    </source>
</evidence>
<dbReference type="InterPro" id="IPR005528">
    <property type="entry name" value="ChpA-H"/>
</dbReference>
<proteinExistence type="predicted"/>
<evidence type="ECO:0000256" key="3">
    <source>
        <dbReference type="ARBA" id="ARBA00022525"/>
    </source>
</evidence>
<dbReference type="GO" id="GO:0007155">
    <property type="term" value="P:cell adhesion"/>
    <property type="evidence" value="ECO:0007669"/>
    <property type="project" value="UniProtKB-KW"/>
</dbReference>
<gene>
    <name evidence="10" type="ORF">D7294_03360</name>
</gene>
<dbReference type="Proteomes" id="UP000272474">
    <property type="component" value="Unassembled WGS sequence"/>
</dbReference>
<keyword evidence="3" id="KW-0964">Secreted</keyword>
<comment type="subcellular location">
    <subcellularLocation>
        <location evidence="1">Secreted</location>
        <location evidence="1">Cell wall</location>
    </subcellularLocation>
</comment>
<evidence type="ECO:0000256" key="5">
    <source>
        <dbReference type="ARBA" id="ARBA00022889"/>
    </source>
</evidence>
<sequence length="89" mass="8552">MKTTSKLIRAAGLGVLAASVCAAPAWAGDKHEGKPGGCVNLGDANAGALAAGSPGLISGNVIQIPVSVPINLCGNSLNLVGIGNFTAGN</sequence>